<protein>
    <submittedName>
        <fullName evidence="1">Uncharacterized protein</fullName>
    </submittedName>
</protein>
<dbReference type="EMBL" id="CACRTG010000001">
    <property type="protein sequence ID" value="VYS81408.1"/>
    <property type="molecule type" value="Genomic_DNA"/>
</dbReference>
<reference evidence="1" key="1">
    <citation type="submission" date="2019-11" db="EMBL/GenBank/DDBJ databases">
        <authorList>
            <person name="Feng L."/>
        </authorList>
    </citation>
    <scope>NUCLEOTIDE SEQUENCE</scope>
    <source>
        <strain evidence="1">CnexileLFYP112</strain>
    </source>
</reference>
<proteinExistence type="predicted"/>
<sequence>MYGKMLWKMRTFPNRGDIIHNMLEYVDIAGEYV</sequence>
<organism evidence="1">
    <name type="scientific">[Clostridium] nexile</name>
    <dbReference type="NCBI Taxonomy" id="29361"/>
    <lineage>
        <taxon>Bacteria</taxon>
        <taxon>Bacillati</taxon>
        <taxon>Bacillota</taxon>
        <taxon>Clostridia</taxon>
        <taxon>Lachnospirales</taxon>
        <taxon>Lachnospiraceae</taxon>
        <taxon>Tyzzerella</taxon>
    </lineage>
</organism>
<accession>A0A6N2RLS8</accession>
<dbReference type="AlphaFoldDB" id="A0A6N2RLS8"/>
<name>A0A6N2RLS8_9FIRM</name>
<gene>
    <name evidence="1" type="ORF">CNLFYP112_00210</name>
</gene>
<evidence type="ECO:0000313" key="1">
    <source>
        <dbReference type="EMBL" id="VYS81408.1"/>
    </source>
</evidence>